<protein>
    <submittedName>
        <fullName evidence="1">Uncharacterized protein</fullName>
    </submittedName>
</protein>
<reference evidence="1 2" key="1">
    <citation type="journal article" date="2019" name="Sci. Rep.">
        <title>Orb-weaving spider Araneus ventricosus genome elucidates the spidroin gene catalogue.</title>
        <authorList>
            <person name="Kono N."/>
            <person name="Nakamura H."/>
            <person name="Ohtoshi R."/>
            <person name="Moran D.A.P."/>
            <person name="Shinohara A."/>
            <person name="Yoshida Y."/>
            <person name="Fujiwara M."/>
            <person name="Mori M."/>
            <person name="Tomita M."/>
            <person name="Arakawa K."/>
        </authorList>
    </citation>
    <scope>NUCLEOTIDE SEQUENCE [LARGE SCALE GENOMIC DNA]</scope>
</reference>
<accession>A0A4Y2DEW8</accession>
<sequence length="78" mass="8826">MKSVVGTSISKSDAFKQSRLIVASLEHIIKVKVLPRSIIGIVAASPNPFDQRRVHLYEDGWTKHNWFEEAEGKDWCSS</sequence>
<dbReference type="Proteomes" id="UP000499080">
    <property type="component" value="Unassembled WGS sequence"/>
</dbReference>
<dbReference type="EMBL" id="BGPR01000357">
    <property type="protein sequence ID" value="GBM15221.1"/>
    <property type="molecule type" value="Genomic_DNA"/>
</dbReference>
<proteinExistence type="predicted"/>
<evidence type="ECO:0000313" key="1">
    <source>
        <dbReference type="EMBL" id="GBM15221.1"/>
    </source>
</evidence>
<organism evidence="1 2">
    <name type="scientific">Araneus ventricosus</name>
    <name type="common">Orbweaver spider</name>
    <name type="synonym">Epeira ventricosa</name>
    <dbReference type="NCBI Taxonomy" id="182803"/>
    <lineage>
        <taxon>Eukaryota</taxon>
        <taxon>Metazoa</taxon>
        <taxon>Ecdysozoa</taxon>
        <taxon>Arthropoda</taxon>
        <taxon>Chelicerata</taxon>
        <taxon>Arachnida</taxon>
        <taxon>Araneae</taxon>
        <taxon>Araneomorphae</taxon>
        <taxon>Entelegynae</taxon>
        <taxon>Araneoidea</taxon>
        <taxon>Araneidae</taxon>
        <taxon>Araneus</taxon>
    </lineage>
</organism>
<gene>
    <name evidence="1" type="ORF">AVEN_144019_1</name>
</gene>
<evidence type="ECO:0000313" key="2">
    <source>
        <dbReference type="Proteomes" id="UP000499080"/>
    </source>
</evidence>
<name>A0A4Y2DEW8_ARAVE</name>
<comment type="caution">
    <text evidence="1">The sequence shown here is derived from an EMBL/GenBank/DDBJ whole genome shotgun (WGS) entry which is preliminary data.</text>
</comment>
<keyword evidence="2" id="KW-1185">Reference proteome</keyword>
<dbReference type="AlphaFoldDB" id="A0A4Y2DEW8"/>